<evidence type="ECO:0000256" key="2">
    <source>
        <dbReference type="ARBA" id="ARBA00045816"/>
    </source>
</evidence>
<dbReference type="SMART" id="SM01284">
    <property type="entry name" value="ECSIT_Cterm"/>
    <property type="match status" value="1"/>
</dbReference>
<keyword evidence="6" id="KW-1185">Reference proteome</keyword>
<evidence type="ECO:0000256" key="1">
    <source>
        <dbReference type="ARBA" id="ARBA00029396"/>
    </source>
</evidence>
<dbReference type="Proteomes" id="UP000694564">
    <property type="component" value="Chromosome 16"/>
</dbReference>
<reference evidence="5" key="1">
    <citation type="submission" date="2025-08" db="UniProtKB">
        <authorList>
            <consortium name="Ensembl"/>
        </authorList>
    </citation>
    <scope>IDENTIFICATION</scope>
</reference>
<dbReference type="AlphaFoldDB" id="A0A8D2DY16"/>
<comment type="function">
    <text evidence="2">Adapter protein that plays a role in different signaling pathways including TLRs and IL-1 pathways or innate antiviral induction signaling. Plays a role in the activation of NF-kappa-B by forming a signal complex with TRAF6 and TAK1/MAP3K7 to activate TAK1/MAP3K7 leading to activation of IKKs. Once ubiquitinated, interacts with the dissociated RELA and NFKB1 proteins and translocates to the nucleus where it induces NF-kappa-B-dependent gene expression. Plays a role in innate antiviral immune response by bridging the pattern recognition receptors RIGI and MDA5/IFIT1 to the MAVS complex at the mitochondrion. Promotes proteolytic activation of MAP3K1. Involved in the BMP signaling pathway. Required for normal embryonic development.</text>
</comment>
<dbReference type="GO" id="GO:0005739">
    <property type="term" value="C:mitochondrion"/>
    <property type="evidence" value="ECO:0007669"/>
    <property type="project" value="TreeGrafter"/>
</dbReference>
<dbReference type="Pfam" id="PF14784">
    <property type="entry name" value="ECSIT_C"/>
    <property type="match status" value="1"/>
</dbReference>
<organism evidence="5 6">
    <name type="scientific">Sciurus vulgaris</name>
    <name type="common">Eurasian red squirrel</name>
    <dbReference type="NCBI Taxonomy" id="55149"/>
    <lineage>
        <taxon>Eukaryota</taxon>
        <taxon>Metazoa</taxon>
        <taxon>Chordata</taxon>
        <taxon>Craniata</taxon>
        <taxon>Vertebrata</taxon>
        <taxon>Euteleostomi</taxon>
        <taxon>Mammalia</taxon>
        <taxon>Eutheria</taxon>
        <taxon>Euarchontoglires</taxon>
        <taxon>Glires</taxon>
        <taxon>Rodentia</taxon>
        <taxon>Sciuromorpha</taxon>
        <taxon>Sciuridae</taxon>
        <taxon>Sciurinae</taxon>
        <taxon>Sciurini</taxon>
        <taxon>Sciurus</taxon>
    </lineage>
</organism>
<feature type="domain" description="ECSIT C-terminal" evidence="4">
    <location>
        <begin position="9"/>
        <end position="105"/>
    </location>
</feature>
<evidence type="ECO:0000259" key="4">
    <source>
        <dbReference type="SMART" id="SM01284"/>
    </source>
</evidence>
<comment type="function">
    <text evidence="1">As part of the MCIA complex, involved in the assembly of the mitochondrial complex I.</text>
</comment>
<dbReference type="GeneTree" id="ENSGT00390000005147"/>
<proteinExistence type="predicted"/>
<dbReference type="Ensembl" id="ENSSVLT00005034964.1">
    <property type="protein sequence ID" value="ENSSVLP00005031483.1"/>
    <property type="gene ID" value="ENSSVLG00005024804.1"/>
</dbReference>
<protein>
    <recommendedName>
        <fullName evidence="4">ECSIT C-terminal domain-containing protein</fullName>
    </recommendedName>
</protein>
<name>A0A8D2DY16_SCIVU</name>
<dbReference type="GO" id="GO:0007178">
    <property type="term" value="P:cell surface receptor protein serine/threonine kinase signaling pathway"/>
    <property type="evidence" value="ECO:0007669"/>
    <property type="project" value="TreeGrafter"/>
</dbReference>
<dbReference type="OrthoDB" id="10064298at2759"/>
<sequence length="108" mass="12310">MIGGLVVREAARSWVSDPACTLLLEVGSGRDSRGWNLYYPMHLDLDYARSSWDDYEFDIDEVEEGPIFAMCIAGAHDQVTLAKWIQGLQETNPALAQIPVIFRWQVHW</sequence>
<dbReference type="PANTHER" id="PTHR13113:SF1">
    <property type="entry name" value="EVOLUTIONARILY CONSERVED SIGNALING INTERMEDIATE IN TOLL PATHWAY, MITOCHONDRIAL"/>
    <property type="match status" value="1"/>
</dbReference>
<accession>A0A8D2DY16</accession>
<dbReference type="PANTHER" id="PTHR13113">
    <property type="entry name" value="ECSIT EVOLUTIONARILY CONSERVED SIGNALING INTERMEDIATE IN TOLL PATHWAYS"/>
    <property type="match status" value="1"/>
</dbReference>
<reference evidence="5" key="2">
    <citation type="submission" date="2025-09" db="UniProtKB">
        <authorList>
            <consortium name="Ensembl"/>
        </authorList>
    </citation>
    <scope>IDENTIFICATION</scope>
</reference>
<evidence type="ECO:0000313" key="6">
    <source>
        <dbReference type="Proteomes" id="UP000694564"/>
    </source>
</evidence>
<dbReference type="InterPro" id="IPR010418">
    <property type="entry name" value="ECSIT"/>
</dbReference>
<comment type="subunit">
    <text evidence="3">Interacts with MAP3K1, SMAD4 and TRAF6. Interacts with SMAD1 only after BMP4-treatment. Part of the mitochondrial complex I assembly/MCIA complex that comprises at least the core subunits TMEM126B, NDUFAF1, ECSIT and ACAD9 and complement subunits such as COA1 and TMEM186. Interacts with NDUFAF1. Interacts with ACAD9. Interacts with TRIM59. Interacts with TMEM70 and TMEM242. Interacts (when ubiquitinated) with NF-kappa-B subunits RELA and NFKB1. Interacts with RIGI, IFIT1 and MAVS; these interactions promote RLR-mediated type I IFN induction. Interacts with SQSTM1; this interaction inhibits TLR4 signaling via functional regulation of the TRAF6-ECSIT complex. Interacts with cereblon/CRBN; this interaction inhibits the ubiquitination of ECSIT.</text>
</comment>
<dbReference type="InterPro" id="IPR029342">
    <property type="entry name" value="ECIST_C"/>
</dbReference>
<evidence type="ECO:0000256" key="3">
    <source>
        <dbReference type="ARBA" id="ARBA00046917"/>
    </source>
</evidence>
<dbReference type="GO" id="GO:0045087">
    <property type="term" value="P:innate immune response"/>
    <property type="evidence" value="ECO:0007669"/>
    <property type="project" value="TreeGrafter"/>
</dbReference>
<evidence type="ECO:0000313" key="5">
    <source>
        <dbReference type="Ensembl" id="ENSSVLP00005031483.1"/>
    </source>
</evidence>